<gene>
    <name evidence="1" type="ORF">SORBI_3003G176325</name>
</gene>
<accession>A0A1W0VXU2</accession>
<dbReference type="Proteomes" id="UP000000768">
    <property type="component" value="Chromosome 3"/>
</dbReference>
<dbReference type="Gramene" id="OQU86949">
    <property type="protein sequence ID" value="OQU86949"/>
    <property type="gene ID" value="SORBI_3003G176325"/>
</dbReference>
<evidence type="ECO:0000313" key="2">
    <source>
        <dbReference type="Proteomes" id="UP000000768"/>
    </source>
</evidence>
<name>A0A1W0VXU2_SORBI</name>
<dbReference type="InParanoid" id="A0A1W0VXU2"/>
<dbReference type="AlphaFoldDB" id="A0A1W0VXU2"/>
<dbReference type="EMBL" id="CM000762">
    <property type="protein sequence ID" value="OQU86949.1"/>
    <property type="molecule type" value="Genomic_DNA"/>
</dbReference>
<organism evidence="1 2">
    <name type="scientific">Sorghum bicolor</name>
    <name type="common">Sorghum</name>
    <name type="synonym">Sorghum vulgare</name>
    <dbReference type="NCBI Taxonomy" id="4558"/>
    <lineage>
        <taxon>Eukaryota</taxon>
        <taxon>Viridiplantae</taxon>
        <taxon>Streptophyta</taxon>
        <taxon>Embryophyta</taxon>
        <taxon>Tracheophyta</taxon>
        <taxon>Spermatophyta</taxon>
        <taxon>Magnoliopsida</taxon>
        <taxon>Liliopsida</taxon>
        <taxon>Poales</taxon>
        <taxon>Poaceae</taxon>
        <taxon>PACMAD clade</taxon>
        <taxon>Panicoideae</taxon>
        <taxon>Andropogonodae</taxon>
        <taxon>Andropogoneae</taxon>
        <taxon>Sorghinae</taxon>
        <taxon>Sorghum</taxon>
    </lineage>
</organism>
<protein>
    <submittedName>
        <fullName evidence="1">Uncharacterized protein</fullName>
    </submittedName>
</protein>
<sequence>MSRMAAHTLYVLGPSDKGVKNKYPTVYLIKHQVMAKSVMASEEIEACPTTLNGPSIAPDGQPDRSRTHTWMDCMCSGSDYSKDLPASSLWCSFAPDHEQLCSVSLFRVDKIVAHSFFVKHLDKTCDNC</sequence>
<proteinExistence type="predicted"/>
<reference evidence="2" key="2">
    <citation type="journal article" date="2018" name="Plant J.">
        <title>The Sorghum bicolor reference genome: improved assembly, gene annotations, a transcriptome atlas, and signatures of genome organization.</title>
        <authorList>
            <person name="McCormick R.F."/>
            <person name="Truong S.K."/>
            <person name="Sreedasyam A."/>
            <person name="Jenkins J."/>
            <person name="Shu S."/>
            <person name="Sims D."/>
            <person name="Kennedy M."/>
            <person name="Amirebrahimi M."/>
            <person name="Weers B.D."/>
            <person name="McKinley B."/>
            <person name="Mattison A."/>
            <person name="Morishige D.T."/>
            <person name="Grimwood J."/>
            <person name="Schmutz J."/>
            <person name="Mullet J.E."/>
        </authorList>
    </citation>
    <scope>NUCLEOTIDE SEQUENCE [LARGE SCALE GENOMIC DNA]</scope>
    <source>
        <strain evidence="2">cv. BTx623</strain>
    </source>
</reference>
<keyword evidence="2" id="KW-1185">Reference proteome</keyword>
<reference evidence="1 2" key="1">
    <citation type="journal article" date="2009" name="Nature">
        <title>The Sorghum bicolor genome and the diversification of grasses.</title>
        <authorList>
            <person name="Paterson A.H."/>
            <person name="Bowers J.E."/>
            <person name="Bruggmann R."/>
            <person name="Dubchak I."/>
            <person name="Grimwood J."/>
            <person name="Gundlach H."/>
            <person name="Haberer G."/>
            <person name="Hellsten U."/>
            <person name="Mitros T."/>
            <person name="Poliakov A."/>
            <person name="Schmutz J."/>
            <person name="Spannagl M."/>
            <person name="Tang H."/>
            <person name="Wang X."/>
            <person name="Wicker T."/>
            <person name="Bharti A.K."/>
            <person name="Chapman J."/>
            <person name="Feltus F.A."/>
            <person name="Gowik U."/>
            <person name="Grigoriev I.V."/>
            <person name="Lyons E."/>
            <person name="Maher C.A."/>
            <person name="Martis M."/>
            <person name="Narechania A."/>
            <person name="Otillar R.P."/>
            <person name="Penning B.W."/>
            <person name="Salamov A.A."/>
            <person name="Wang Y."/>
            <person name="Zhang L."/>
            <person name="Carpita N.C."/>
            <person name="Freeling M."/>
            <person name="Gingle A.R."/>
            <person name="Hash C.T."/>
            <person name="Keller B."/>
            <person name="Klein P."/>
            <person name="Kresovich S."/>
            <person name="McCann M.C."/>
            <person name="Ming R."/>
            <person name="Peterson D.G."/>
            <person name="Mehboob-ur-Rahman"/>
            <person name="Ware D."/>
            <person name="Westhoff P."/>
            <person name="Mayer K.F."/>
            <person name="Messing J."/>
            <person name="Rokhsar D.S."/>
        </authorList>
    </citation>
    <scope>NUCLEOTIDE SEQUENCE [LARGE SCALE GENOMIC DNA]</scope>
    <source>
        <strain evidence="2">cv. BTx623</strain>
    </source>
</reference>
<evidence type="ECO:0000313" key="1">
    <source>
        <dbReference type="EMBL" id="OQU86949.1"/>
    </source>
</evidence>